<organism evidence="1 2">
    <name type="scientific">Staphylococcus gallinarum</name>
    <dbReference type="NCBI Taxonomy" id="1293"/>
    <lineage>
        <taxon>Bacteria</taxon>
        <taxon>Bacillati</taxon>
        <taxon>Bacillota</taxon>
        <taxon>Bacilli</taxon>
        <taxon>Bacillales</taxon>
        <taxon>Staphylococcaceae</taxon>
        <taxon>Staphylococcus</taxon>
    </lineage>
</organism>
<name>A0A380FLS7_STAGA</name>
<reference evidence="1 2" key="1">
    <citation type="submission" date="2018-06" db="EMBL/GenBank/DDBJ databases">
        <authorList>
            <consortium name="Pathogen Informatics"/>
            <person name="Doyle S."/>
        </authorList>
    </citation>
    <scope>NUCLEOTIDE SEQUENCE [LARGE SCALE GENOMIC DNA]</scope>
    <source>
        <strain evidence="1 2">NCTC12195</strain>
    </source>
</reference>
<accession>A0A380FLS7</accession>
<protein>
    <submittedName>
        <fullName evidence="1">ATP-grasp domain protein</fullName>
    </submittedName>
</protein>
<dbReference type="EMBL" id="UHDK01000001">
    <property type="protein sequence ID" value="SUM34296.1"/>
    <property type="molecule type" value="Genomic_DNA"/>
</dbReference>
<evidence type="ECO:0000313" key="1">
    <source>
        <dbReference type="EMBL" id="SUM34296.1"/>
    </source>
</evidence>
<proteinExistence type="predicted"/>
<evidence type="ECO:0000313" key="2">
    <source>
        <dbReference type="Proteomes" id="UP000255277"/>
    </source>
</evidence>
<gene>
    <name evidence="1" type="ORF">NCTC12195_03811</name>
</gene>
<dbReference type="AlphaFoldDB" id="A0A380FLS7"/>
<sequence length="81" mass="9308">MTKQSSLRPKITLSDLYDSNIVYTSRPSYISNPWLEPEEHQSNFLTGRELLIANQMPVIVHEASVTENLAQIISINWSRYA</sequence>
<dbReference type="Proteomes" id="UP000255277">
    <property type="component" value="Unassembled WGS sequence"/>
</dbReference>